<gene>
    <name evidence="2" type="ORF">VVD49_02760</name>
</gene>
<keyword evidence="1" id="KW-0472">Membrane</keyword>
<dbReference type="EMBL" id="JAYXHS010000001">
    <property type="protein sequence ID" value="MEC5384624.1"/>
    <property type="molecule type" value="Genomic_DNA"/>
</dbReference>
<comment type="caution">
    <text evidence="2">The sequence shown here is derived from an EMBL/GenBank/DDBJ whole genome shotgun (WGS) entry which is preliminary data.</text>
</comment>
<sequence length="166" mass="18013">MRIRTLVLLIVVACSMAFIIFNWQAITAPGSVSLGVTTVNAPLGAILLALLVLLSVLFFGFVANLQTTLLIESRRHAKELAAQRSLADTAEASRFTELRNYLETALGQIGERDAAQQAILLDYLAKQEATVLRVVQESGNGVAAHLGELEDRLERAGYQGNPEGRH</sequence>
<dbReference type="Proteomes" id="UP001331561">
    <property type="component" value="Unassembled WGS sequence"/>
</dbReference>
<feature type="transmembrane region" description="Helical" evidence="1">
    <location>
        <begin position="7"/>
        <end position="26"/>
    </location>
</feature>
<reference evidence="2 3" key="1">
    <citation type="submission" date="2024-01" db="EMBL/GenBank/DDBJ databases">
        <title>Uliginosibacterium soil sp. nov.</title>
        <authorList>
            <person name="Lv Y."/>
        </authorList>
    </citation>
    <scope>NUCLEOTIDE SEQUENCE [LARGE SCALE GENOMIC DNA]</scope>
    <source>
        <strain evidence="2 3">H3</strain>
    </source>
</reference>
<dbReference type="RefSeq" id="WP_327597597.1">
    <property type="nucleotide sequence ID" value="NZ_JAYXHS010000001.1"/>
</dbReference>
<evidence type="ECO:0000256" key="1">
    <source>
        <dbReference type="SAM" id="Phobius"/>
    </source>
</evidence>
<evidence type="ECO:0000313" key="2">
    <source>
        <dbReference type="EMBL" id="MEC5384624.1"/>
    </source>
</evidence>
<keyword evidence="1" id="KW-0812">Transmembrane</keyword>
<feature type="transmembrane region" description="Helical" evidence="1">
    <location>
        <begin position="46"/>
        <end position="65"/>
    </location>
</feature>
<proteinExistence type="predicted"/>
<evidence type="ECO:0000313" key="3">
    <source>
        <dbReference type="Proteomes" id="UP001331561"/>
    </source>
</evidence>
<keyword evidence="1" id="KW-1133">Transmembrane helix</keyword>
<evidence type="ECO:0008006" key="4">
    <source>
        <dbReference type="Google" id="ProtNLM"/>
    </source>
</evidence>
<protein>
    <recommendedName>
        <fullName evidence="4">LapA family protein</fullName>
    </recommendedName>
</protein>
<accession>A0ABU6JY80</accession>
<organism evidence="2 3">
    <name type="scientific">Uliginosibacterium silvisoli</name>
    <dbReference type="NCBI Taxonomy" id="3114758"/>
    <lineage>
        <taxon>Bacteria</taxon>
        <taxon>Pseudomonadati</taxon>
        <taxon>Pseudomonadota</taxon>
        <taxon>Betaproteobacteria</taxon>
        <taxon>Rhodocyclales</taxon>
        <taxon>Zoogloeaceae</taxon>
        <taxon>Uliginosibacterium</taxon>
    </lineage>
</organism>
<name>A0ABU6JY80_9RHOO</name>
<keyword evidence="3" id="KW-1185">Reference proteome</keyword>